<evidence type="ECO:0000256" key="6">
    <source>
        <dbReference type="ARBA" id="ARBA00022574"/>
    </source>
</evidence>
<feature type="repeat" description="WD" evidence="15">
    <location>
        <begin position="243"/>
        <end position="284"/>
    </location>
</feature>
<keyword evidence="17" id="KW-1185">Reference proteome</keyword>
<keyword evidence="10" id="KW-0234">DNA repair</keyword>
<comment type="subunit">
    <text evidence="13">Part of the CSA complex (also named DCX(ERCC8) complex), a DCX E3 ubiquitin-protein ligase complex containing ERCC8, RBX1, DDB1 and CUL4A; the CSA complex interacts with RNA polymerase II; upon UV irradiation it interacts with the COP9 signalosome and preferentially with the hyperphosphorylated form of RNA polymerase II. Interacts with ERCC6/CSB (via CIM motif); promoting recruitment to lesion-stalled RNA polymerase II (Pol II). Interacts with KIAA1530/UVSSA. Interacts with a subunit of RNA polymerase II TFIIH.</text>
</comment>
<dbReference type="GO" id="GO:0006283">
    <property type="term" value="P:transcription-coupled nucleotide-excision repair"/>
    <property type="evidence" value="ECO:0000318"/>
    <property type="project" value="GO_Central"/>
</dbReference>
<evidence type="ECO:0000256" key="1">
    <source>
        <dbReference type="ARBA" id="ARBA00004109"/>
    </source>
</evidence>
<evidence type="ECO:0000313" key="16">
    <source>
        <dbReference type="EMBL" id="EDV22261.1"/>
    </source>
</evidence>
<gene>
    <name evidence="16" type="ORF">TRIADDRAFT_59324</name>
</gene>
<evidence type="ECO:0000256" key="4">
    <source>
        <dbReference type="ARBA" id="ARBA00022454"/>
    </source>
</evidence>
<dbReference type="EMBL" id="DS985250">
    <property type="protein sequence ID" value="EDV22261.1"/>
    <property type="molecule type" value="Genomic_DNA"/>
</dbReference>
<dbReference type="InterPro" id="IPR015943">
    <property type="entry name" value="WD40/YVTN_repeat-like_dom_sf"/>
</dbReference>
<evidence type="ECO:0000256" key="14">
    <source>
        <dbReference type="ARBA" id="ARBA00071995"/>
    </source>
</evidence>
<keyword evidence="9" id="KW-0833">Ubl conjugation pathway</keyword>
<dbReference type="GO" id="GO:0043161">
    <property type="term" value="P:proteasome-mediated ubiquitin-dependent protein catabolic process"/>
    <property type="evidence" value="ECO:0000318"/>
    <property type="project" value="GO_Central"/>
</dbReference>
<dbReference type="KEGG" id="tad:TRIADDRAFT_59324"/>
<dbReference type="Pfam" id="PF00400">
    <property type="entry name" value="WD40"/>
    <property type="match status" value="4"/>
</dbReference>
<name>B3S4S1_TRIAD</name>
<keyword evidence="4" id="KW-0158">Chromosome</keyword>
<evidence type="ECO:0000256" key="9">
    <source>
        <dbReference type="ARBA" id="ARBA00022786"/>
    </source>
</evidence>
<dbReference type="InParanoid" id="B3S4S1"/>
<dbReference type="GO" id="GO:0031464">
    <property type="term" value="C:Cul4A-RING E3 ubiquitin ligase complex"/>
    <property type="evidence" value="ECO:0000318"/>
    <property type="project" value="GO_Central"/>
</dbReference>
<dbReference type="Gene3D" id="2.130.10.10">
    <property type="entry name" value="YVTN repeat-like/Quinoprotein amine dehydrogenase"/>
    <property type="match status" value="1"/>
</dbReference>
<dbReference type="InterPro" id="IPR019775">
    <property type="entry name" value="WD40_repeat_CS"/>
</dbReference>
<dbReference type="GO" id="GO:0016363">
    <property type="term" value="C:nuclear matrix"/>
    <property type="evidence" value="ECO:0007669"/>
    <property type="project" value="UniProtKB-SubCell"/>
</dbReference>
<dbReference type="FunFam" id="2.130.10.10:FF:000130">
    <property type="entry name" value="DNA excision repair protein ERCC-8"/>
    <property type="match status" value="1"/>
</dbReference>
<evidence type="ECO:0000256" key="8">
    <source>
        <dbReference type="ARBA" id="ARBA00022763"/>
    </source>
</evidence>
<feature type="repeat" description="WD" evidence="15">
    <location>
        <begin position="182"/>
        <end position="224"/>
    </location>
</feature>
<dbReference type="GO" id="GO:0009416">
    <property type="term" value="P:response to light stimulus"/>
    <property type="evidence" value="ECO:0007669"/>
    <property type="project" value="UniProtKB-ARBA"/>
</dbReference>
<dbReference type="STRING" id="10228.B3S4S1"/>
<comment type="function">
    <text evidence="12">Substrate-recognition component of the CSA complex, a DCX (DDB1-CUL4-X-box) E3 ubiquitin-protein ligase complex, involved in transcription-coupled nucleotide excision repair (TC-NER), a process during which RNA polymerase II-blocking lesions are rapidly removed from the transcribed strand of active genes. Following recruitment to lesion-stalled RNA polymerase II (Pol II), the CSA complex mediates ubiquitination of Pol II subunit POLR2A/RPB1 at 'Lys-1268', a critical TC-NER checkpoint, governing RNA Pol II stability and initiating DNA damage excision by TFIIH recruitment. The CSA complex also promotes the ubiquitination and subsequent proteasomal degradation of ERCC6/CSB in a UV-dependent manner; ERCC6 degradation is essential for the recovery of RNA synthesis after transcription-coupled repair. Also plays a role in DNA double-strand breaks (DSSBs) repair by non-homologous end joining (NHEJ).</text>
</comment>
<comment type="subcellular location">
    <subcellularLocation>
        <location evidence="2">Chromosome</location>
    </subcellularLocation>
    <subcellularLocation>
        <location evidence="1">Nucleus matrix</location>
    </subcellularLocation>
</comment>
<dbReference type="SUPFAM" id="SSF50978">
    <property type="entry name" value="WD40 repeat-like"/>
    <property type="match status" value="1"/>
</dbReference>
<dbReference type="GO" id="GO:0005694">
    <property type="term" value="C:chromosome"/>
    <property type="evidence" value="ECO:0007669"/>
    <property type="project" value="UniProtKB-SubCell"/>
</dbReference>
<feature type="repeat" description="WD" evidence="15">
    <location>
        <begin position="332"/>
        <end position="364"/>
    </location>
</feature>
<dbReference type="PROSITE" id="PS50294">
    <property type="entry name" value="WD_REPEATS_REGION"/>
    <property type="match status" value="4"/>
</dbReference>
<dbReference type="eggNOG" id="KOG4283">
    <property type="taxonomic scope" value="Eukaryota"/>
</dbReference>
<reference evidence="16 17" key="1">
    <citation type="journal article" date="2008" name="Nature">
        <title>The Trichoplax genome and the nature of placozoans.</title>
        <authorList>
            <person name="Srivastava M."/>
            <person name="Begovic E."/>
            <person name="Chapman J."/>
            <person name="Putnam N.H."/>
            <person name="Hellsten U."/>
            <person name="Kawashima T."/>
            <person name="Kuo A."/>
            <person name="Mitros T."/>
            <person name="Salamov A."/>
            <person name="Carpenter M.L."/>
            <person name="Signorovitch A.Y."/>
            <person name="Moreno M.A."/>
            <person name="Kamm K."/>
            <person name="Grimwood J."/>
            <person name="Schmutz J."/>
            <person name="Shapiro H."/>
            <person name="Grigoriev I.V."/>
            <person name="Buss L.W."/>
            <person name="Schierwater B."/>
            <person name="Dellaporta S.L."/>
            <person name="Rokhsar D.S."/>
        </authorList>
    </citation>
    <scope>NUCLEOTIDE SEQUENCE [LARGE SCALE GENOMIC DNA]</scope>
    <source>
        <strain evidence="16 17">Grell-BS-1999</strain>
    </source>
</reference>
<dbReference type="PRINTS" id="PR00320">
    <property type="entry name" value="GPROTEINBRPT"/>
</dbReference>
<evidence type="ECO:0000256" key="2">
    <source>
        <dbReference type="ARBA" id="ARBA00004286"/>
    </source>
</evidence>
<evidence type="ECO:0000256" key="7">
    <source>
        <dbReference type="ARBA" id="ARBA00022737"/>
    </source>
</evidence>
<dbReference type="PhylomeDB" id="B3S4S1"/>
<dbReference type="PANTHER" id="PTHR46202">
    <property type="entry name" value="DNA EXCISION REPAIR PROTEIN ERCC-8"/>
    <property type="match status" value="1"/>
</dbReference>
<dbReference type="CTD" id="6756629"/>
<dbReference type="PANTHER" id="PTHR46202:SF1">
    <property type="entry name" value="DNA EXCISION REPAIR PROTEIN ERCC-8"/>
    <property type="match status" value="1"/>
</dbReference>
<keyword evidence="6 15" id="KW-0853">WD repeat</keyword>
<comment type="pathway">
    <text evidence="3">Protein modification; protein ubiquitination.</text>
</comment>
<evidence type="ECO:0000313" key="17">
    <source>
        <dbReference type="Proteomes" id="UP000009022"/>
    </source>
</evidence>
<dbReference type="Proteomes" id="UP000009022">
    <property type="component" value="Unassembled WGS sequence"/>
</dbReference>
<evidence type="ECO:0000256" key="3">
    <source>
        <dbReference type="ARBA" id="ARBA00004906"/>
    </source>
</evidence>
<evidence type="ECO:0000256" key="5">
    <source>
        <dbReference type="ARBA" id="ARBA00022553"/>
    </source>
</evidence>
<dbReference type="GeneID" id="6756629"/>
<organism evidence="16 17">
    <name type="scientific">Trichoplax adhaerens</name>
    <name type="common">Trichoplax reptans</name>
    <dbReference type="NCBI Taxonomy" id="10228"/>
    <lineage>
        <taxon>Eukaryota</taxon>
        <taxon>Metazoa</taxon>
        <taxon>Placozoa</taxon>
        <taxon>Uniplacotomia</taxon>
        <taxon>Trichoplacea</taxon>
        <taxon>Trichoplacidae</taxon>
        <taxon>Trichoplax</taxon>
    </lineage>
</organism>
<sequence length="407" mass="45884">MLHHLRLRESGLESPSILPRIQAAHRLLSMELSKTCSFKRKFSAGINCLDLELAEGKYLLTSGSEGLIVLYDLDDATNDVLSEFQPVCAVDRSSAACHKNSVETIQWYPHDTGMFLSSGMDSLLKVWDTNNLDVVEEFNIQKPIYNHHMSPIATQHYLVAVGSRREVVVLCDLKSGSMTHSLKGHRSSVYTVQWSPAEEYTLATGSRDNRIFIWDIRRASGFVAALDQYNGELHTSASKARSCTSHNGAVSGIRFTEDGRFLISYGTDNELRLWDASNGKNTLVNFGKIYNTSSKGYKFSLSSGGLSDYVFVPSEGNIATYEIQTGRQLSTLRGHYNNVSCCCYNPYRQELYSGGNDSNILVWSCNDHYERYIKAKSQMKEERTKDSNTTNFKFYQDTWSSDEDNEK</sequence>
<keyword evidence="7" id="KW-0677">Repeat</keyword>
<dbReference type="OrthoDB" id="361494at2759"/>
<keyword evidence="8" id="KW-0227">DNA damage</keyword>
<protein>
    <recommendedName>
        <fullName evidence="14">DNA excision repair protein ERCC-8</fullName>
    </recommendedName>
</protein>
<dbReference type="SMART" id="SM00320">
    <property type="entry name" value="WD40"/>
    <property type="match status" value="5"/>
</dbReference>
<feature type="repeat" description="WD" evidence="15">
    <location>
        <begin position="95"/>
        <end position="137"/>
    </location>
</feature>
<dbReference type="GO" id="GO:0000209">
    <property type="term" value="P:protein polyubiquitination"/>
    <property type="evidence" value="ECO:0000318"/>
    <property type="project" value="GO_Central"/>
</dbReference>
<dbReference type="InterPro" id="IPR001680">
    <property type="entry name" value="WD40_rpt"/>
</dbReference>
<dbReference type="AlphaFoldDB" id="B3S4S1"/>
<evidence type="ECO:0000256" key="10">
    <source>
        <dbReference type="ARBA" id="ARBA00023204"/>
    </source>
</evidence>
<accession>B3S4S1</accession>
<dbReference type="InterPro" id="IPR036322">
    <property type="entry name" value="WD40_repeat_dom_sf"/>
</dbReference>
<dbReference type="PROSITE" id="PS50082">
    <property type="entry name" value="WD_REPEATS_2"/>
    <property type="match status" value="4"/>
</dbReference>
<dbReference type="PROSITE" id="PS00678">
    <property type="entry name" value="WD_REPEATS_1"/>
    <property type="match status" value="1"/>
</dbReference>
<dbReference type="InterPro" id="IPR042238">
    <property type="entry name" value="Rad28/ERCC8/Ckn1/ATCSA-1"/>
</dbReference>
<evidence type="ECO:0000256" key="11">
    <source>
        <dbReference type="ARBA" id="ARBA00023242"/>
    </source>
</evidence>
<keyword evidence="5" id="KW-0597">Phosphoprotein</keyword>
<dbReference type="InterPro" id="IPR020472">
    <property type="entry name" value="WD40_PAC1"/>
</dbReference>
<dbReference type="HOGENOM" id="CLU_032951_2_2_1"/>
<evidence type="ECO:0000256" key="13">
    <source>
        <dbReference type="ARBA" id="ARBA00062934"/>
    </source>
</evidence>
<dbReference type="RefSeq" id="XP_002115416.1">
    <property type="nucleotide sequence ID" value="XM_002115380.1"/>
</dbReference>
<proteinExistence type="predicted"/>
<evidence type="ECO:0000256" key="15">
    <source>
        <dbReference type="PROSITE-ProRule" id="PRU00221"/>
    </source>
</evidence>
<evidence type="ECO:0000256" key="12">
    <source>
        <dbReference type="ARBA" id="ARBA00054544"/>
    </source>
</evidence>
<keyword evidence="11" id="KW-0539">Nucleus</keyword>
<dbReference type="GO" id="GO:0000109">
    <property type="term" value="C:nucleotide-excision repair complex"/>
    <property type="evidence" value="ECO:0000318"/>
    <property type="project" value="GO_Central"/>
</dbReference>
<dbReference type="OMA" id="GEIFMFE"/>